<evidence type="ECO:0000256" key="11">
    <source>
        <dbReference type="ARBA" id="ARBA00023268"/>
    </source>
</evidence>
<evidence type="ECO:0000313" key="16">
    <source>
        <dbReference type="EMBL" id="UOE39136.1"/>
    </source>
</evidence>
<dbReference type="InterPro" id="IPR015886">
    <property type="entry name" value="H2TH_FPG"/>
</dbReference>
<keyword evidence="9" id="KW-0234">DNA repair</keyword>
<evidence type="ECO:0000256" key="6">
    <source>
        <dbReference type="ARBA" id="ARBA00022801"/>
    </source>
</evidence>
<evidence type="ECO:0000256" key="7">
    <source>
        <dbReference type="ARBA" id="ARBA00022833"/>
    </source>
</evidence>
<dbReference type="Gene3D" id="3.20.190.10">
    <property type="entry name" value="MutM-like, N-terminal"/>
    <property type="match status" value="1"/>
</dbReference>
<keyword evidence="17" id="KW-1185">Reference proteome</keyword>
<evidence type="ECO:0000256" key="2">
    <source>
        <dbReference type="ARBA" id="ARBA00009409"/>
    </source>
</evidence>
<feature type="domain" description="FPG-type" evidence="14">
    <location>
        <begin position="207"/>
        <end position="241"/>
    </location>
</feature>
<organism evidence="16 17">
    <name type="scientific">Chryseobacterium oryzae</name>
    <dbReference type="NCBI Taxonomy" id="2929799"/>
    <lineage>
        <taxon>Bacteria</taxon>
        <taxon>Pseudomonadati</taxon>
        <taxon>Bacteroidota</taxon>
        <taxon>Flavobacteriia</taxon>
        <taxon>Flavobacteriales</taxon>
        <taxon>Weeksellaceae</taxon>
        <taxon>Chryseobacterium group</taxon>
        <taxon>Chryseobacterium</taxon>
    </lineage>
</organism>
<dbReference type="PANTHER" id="PTHR22993">
    <property type="entry name" value="FORMAMIDOPYRIMIDINE-DNA GLYCOSYLASE"/>
    <property type="match status" value="1"/>
</dbReference>
<name>A0ABY4BMY5_9FLAO</name>
<keyword evidence="7" id="KW-0862">Zinc</keyword>
<dbReference type="Gene3D" id="1.10.8.50">
    <property type="match status" value="1"/>
</dbReference>
<evidence type="ECO:0000256" key="1">
    <source>
        <dbReference type="ARBA" id="ARBA00001668"/>
    </source>
</evidence>
<evidence type="ECO:0000256" key="10">
    <source>
        <dbReference type="ARBA" id="ARBA00023239"/>
    </source>
</evidence>
<gene>
    <name evidence="16" type="ORF">MTP08_05030</name>
</gene>
<dbReference type="GO" id="GO:0004519">
    <property type="term" value="F:endonuclease activity"/>
    <property type="evidence" value="ECO:0007669"/>
    <property type="project" value="UniProtKB-KW"/>
</dbReference>
<dbReference type="PROSITE" id="PS51066">
    <property type="entry name" value="ZF_FPG_2"/>
    <property type="match status" value="1"/>
</dbReference>
<evidence type="ECO:0000256" key="5">
    <source>
        <dbReference type="ARBA" id="ARBA00022771"/>
    </source>
</evidence>
<comment type="similarity">
    <text evidence="2">Belongs to the FPG family.</text>
</comment>
<dbReference type="Proteomes" id="UP000831068">
    <property type="component" value="Chromosome"/>
</dbReference>
<feature type="domain" description="Formamidopyrimidine-DNA glycosylase catalytic" evidence="15">
    <location>
        <begin position="2"/>
        <end position="90"/>
    </location>
</feature>
<dbReference type="InterPro" id="IPR000214">
    <property type="entry name" value="Znf_DNA_glyclase/AP_lyase"/>
</dbReference>
<keyword evidence="10" id="KW-0456">Lyase</keyword>
<dbReference type="RefSeq" id="WP_243577307.1">
    <property type="nucleotide sequence ID" value="NZ_CP094529.1"/>
</dbReference>
<keyword evidence="3" id="KW-0479">Metal-binding</keyword>
<dbReference type="SUPFAM" id="SSF81624">
    <property type="entry name" value="N-terminal domain of MutM-like DNA repair proteins"/>
    <property type="match status" value="1"/>
</dbReference>
<dbReference type="InterPro" id="IPR010979">
    <property type="entry name" value="Ribosomal_uS13-like_H2TH"/>
</dbReference>
<keyword evidence="12" id="KW-0326">Glycosidase</keyword>
<keyword evidence="11" id="KW-0511">Multifunctional enzyme</keyword>
<dbReference type="EMBL" id="CP094529">
    <property type="protein sequence ID" value="UOE39136.1"/>
    <property type="molecule type" value="Genomic_DNA"/>
</dbReference>
<reference evidence="16 17" key="1">
    <citation type="submission" date="2022-03" db="EMBL/GenBank/DDBJ databases">
        <title>Chryseobacterium sp. isolated from the Andong Sikhe.</title>
        <authorList>
            <person name="Won M."/>
            <person name="Kim S.-J."/>
            <person name="Kwon S.-W."/>
        </authorList>
    </citation>
    <scope>NUCLEOTIDE SEQUENCE [LARGE SCALE GENOMIC DNA]</scope>
    <source>
        <strain evidence="16 17">ADR-1</strain>
    </source>
</reference>
<keyword evidence="6" id="KW-0378">Hydrolase</keyword>
<keyword evidence="4" id="KW-0227">DNA damage</keyword>
<dbReference type="PROSITE" id="PS51068">
    <property type="entry name" value="FPG_CAT"/>
    <property type="match status" value="1"/>
</dbReference>
<protein>
    <submittedName>
        <fullName evidence="16">Endonuclease</fullName>
    </submittedName>
</protein>
<evidence type="ECO:0000256" key="12">
    <source>
        <dbReference type="ARBA" id="ARBA00023295"/>
    </source>
</evidence>
<dbReference type="InterPro" id="IPR012319">
    <property type="entry name" value="FPG_cat"/>
</dbReference>
<dbReference type="InterPro" id="IPR035937">
    <property type="entry name" value="FPG_N"/>
</dbReference>
<evidence type="ECO:0000256" key="13">
    <source>
        <dbReference type="PROSITE-ProRule" id="PRU00391"/>
    </source>
</evidence>
<evidence type="ECO:0000256" key="9">
    <source>
        <dbReference type="ARBA" id="ARBA00023204"/>
    </source>
</evidence>
<dbReference type="Pfam" id="PF01149">
    <property type="entry name" value="Fapy_DNA_glyco"/>
    <property type="match status" value="1"/>
</dbReference>
<dbReference type="SUPFAM" id="SSF46946">
    <property type="entry name" value="S13-like H2TH domain"/>
    <property type="match status" value="1"/>
</dbReference>
<keyword evidence="16" id="KW-0540">Nuclease</keyword>
<keyword evidence="16" id="KW-0255">Endonuclease</keyword>
<keyword evidence="8" id="KW-0238">DNA-binding</keyword>
<dbReference type="SMART" id="SM00898">
    <property type="entry name" value="Fapy_DNA_glyco"/>
    <property type="match status" value="1"/>
</dbReference>
<keyword evidence="5 13" id="KW-0863">Zinc-finger</keyword>
<comment type="catalytic activity">
    <reaction evidence="1">
        <text>Hydrolysis of DNA containing ring-opened 7-methylguanine residues, releasing 2,6-diamino-4-hydroxy-5-(N-methyl)formamidopyrimidine.</text>
        <dbReference type="EC" id="3.2.2.23"/>
    </reaction>
</comment>
<dbReference type="SMART" id="SM01232">
    <property type="entry name" value="H2TH"/>
    <property type="match status" value="1"/>
</dbReference>
<evidence type="ECO:0000256" key="8">
    <source>
        <dbReference type="ARBA" id="ARBA00023125"/>
    </source>
</evidence>
<proteinExistence type="inferred from homology"/>
<accession>A0ABY4BMY5</accession>
<evidence type="ECO:0000256" key="3">
    <source>
        <dbReference type="ARBA" id="ARBA00022723"/>
    </source>
</evidence>
<evidence type="ECO:0000256" key="4">
    <source>
        <dbReference type="ARBA" id="ARBA00022763"/>
    </source>
</evidence>
<evidence type="ECO:0000259" key="14">
    <source>
        <dbReference type="PROSITE" id="PS51066"/>
    </source>
</evidence>
<dbReference type="Pfam" id="PF06831">
    <property type="entry name" value="H2TH"/>
    <property type="match status" value="1"/>
</dbReference>
<sequence length="243" mass="28109">MPEGPTILLMKDDLLKFVGKKVINAEGSSVPDEHIVAGKVLKKIKTFGKLTFLIFDDCIFRIHLLMFGSYSLEEKPEMKSLRLGLKFQNGTVYFYTCSVKIVDESILNTIDWEADVMSKNWNTEKAIEKMNTHPTMLICDALMNQEIFSGVGNIIKNEALFRAKVHPESKIQNIPKKILQQIISETIDYSFDFLKWKIKNELRKHFQVYHREKCPLCGGTITKKETGKNKRTSFFCKKDQKLY</sequence>
<dbReference type="PANTHER" id="PTHR22993:SF9">
    <property type="entry name" value="FORMAMIDOPYRIMIDINE-DNA GLYCOSYLASE"/>
    <property type="match status" value="1"/>
</dbReference>
<evidence type="ECO:0000313" key="17">
    <source>
        <dbReference type="Proteomes" id="UP000831068"/>
    </source>
</evidence>
<evidence type="ECO:0000259" key="15">
    <source>
        <dbReference type="PROSITE" id="PS51068"/>
    </source>
</evidence>